<dbReference type="InterPro" id="IPR011623">
    <property type="entry name" value="7TMR_DISM_rcpt_extracell_dom1"/>
</dbReference>
<dbReference type="SUPFAM" id="SSF55874">
    <property type="entry name" value="ATPase domain of HSP90 chaperone/DNA topoisomerase II/histidine kinase"/>
    <property type="match status" value="1"/>
</dbReference>
<feature type="chain" id="PRO_5047385852" description="Signal transduction histidine kinase internal region domain-containing protein" evidence="2">
    <location>
        <begin position="21"/>
        <end position="608"/>
    </location>
</feature>
<evidence type="ECO:0000313" key="6">
    <source>
        <dbReference type="Proteomes" id="UP000798808"/>
    </source>
</evidence>
<evidence type="ECO:0008006" key="7">
    <source>
        <dbReference type="Google" id="ProtNLM"/>
    </source>
</evidence>
<evidence type="ECO:0000259" key="3">
    <source>
        <dbReference type="Pfam" id="PF06580"/>
    </source>
</evidence>
<accession>A0ABW9RUC3</accession>
<keyword evidence="1" id="KW-1133">Transmembrane helix</keyword>
<feature type="signal peptide" evidence="2">
    <location>
        <begin position="1"/>
        <end position="20"/>
    </location>
</feature>
<keyword evidence="6" id="KW-1185">Reference proteome</keyword>
<dbReference type="PANTHER" id="PTHR34220:SF7">
    <property type="entry name" value="SENSOR HISTIDINE KINASE YPDA"/>
    <property type="match status" value="1"/>
</dbReference>
<feature type="domain" description="7TM-DISM receptor extracellular" evidence="4">
    <location>
        <begin position="194"/>
        <end position="389"/>
    </location>
</feature>
<evidence type="ECO:0000313" key="5">
    <source>
        <dbReference type="EMBL" id="MTI27598.1"/>
    </source>
</evidence>
<dbReference type="InterPro" id="IPR050640">
    <property type="entry name" value="Bact_2-comp_sensor_kinase"/>
</dbReference>
<keyword evidence="2" id="KW-0732">Signal</keyword>
<feature type="transmembrane region" description="Helical" evidence="1">
    <location>
        <begin position="323"/>
        <end position="339"/>
    </location>
</feature>
<comment type="caution">
    <text evidence="5">The sequence shown here is derived from an EMBL/GenBank/DDBJ whole genome shotgun (WGS) entry which is preliminary data.</text>
</comment>
<dbReference type="Gene3D" id="3.30.565.10">
    <property type="entry name" value="Histidine kinase-like ATPase, C-terminal domain"/>
    <property type="match status" value="1"/>
</dbReference>
<evidence type="ECO:0000256" key="2">
    <source>
        <dbReference type="SAM" id="SignalP"/>
    </source>
</evidence>
<feature type="domain" description="Signal transduction histidine kinase internal region" evidence="3">
    <location>
        <begin position="410"/>
        <end position="484"/>
    </location>
</feature>
<name>A0ABW9RUC3_9BACT</name>
<feature type="transmembrane region" description="Helical" evidence="1">
    <location>
        <begin position="344"/>
        <end position="364"/>
    </location>
</feature>
<proteinExistence type="predicted"/>
<keyword evidence="1" id="KW-0472">Membrane</keyword>
<gene>
    <name evidence="5" type="ORF">E1163_21755</name>
</gene>
<sequence>MKKYLIGLIFIGCLITQAKAQNSIYLYNDFPVTPSVEIEKEGESYTPAYIVGKEQLQYQAPRDIDKVASGSSYWLRFDLTSYLHLFENHDTLYLNTPSFYRGAYYLKAGEGVQSLEINFFKNNSFKSNKVKRSYLPFTKENLLAMRYIVIKTEEFLGGYRWKRATFYVAGNNRDVIQDYAYFKHSFERQIPIYLFLGLAGALFILNILLYFYSKSYIYLFYGLFLLFQSAYYSQLSLNIITFFEANQPLMLYVVTSVTQIAINLMYLLFIRSFLEMPTDYPKLDKAVKVIAVFLGSLIVIDTIILLIDPFFPYQTMLMNFQRYFMSLFALYGIIHLLVFKKSNLVYFVVIGTAIFVTGALLTLFLMNIKYMLTGASIESFVFATGLAYRIKMVYEDKLSLEKEATAASKSALRAQINPHFIFNALNSIQHLITSNDKKNALRYLTKFSHLLRQILENSIEVNVPLKREIELLKLYLELESLRFDGGFEYTITVDEELDIHNLEMPLFLIQPYVENAIIHGLIPATHSSKKISIEFTDKDAFILCVISDNGIGRAAAKALKKKTVYVSRGMSVTKKRLDLINMNRSQKTLVTFEDSDKGTKVIINIPKM</sequence>
<dbReference type="EMBL" id="SMLW01000634">
    <property type="protein sequence ID" value="MTI27598.1"/>
    <property type="molecule type" value="Genomic_DNA"/>
</dbReference>
<dbReference type="InterPro" id="IPR010559">
    <property type="entry name" value="Sig_transdc_His_kin_internal"/>
</dbReference>
<dbReference type="Proteomes" id="UP000798808">
    <property type="component" value="Unassembled WGS sequence"/>
</dbReference>
<dbReference type="InterPro" id="IPR036890">
    <property type="entry name" value="HATPase_C_sf"/>
</dbReference>
<feature type="transmembrane region" description="Helical" evidence="1">
    <location>
        <begin position="192"/>
        <end position="212"/>
    </location>
</feature>
<feature type="transmembrane region" description="Helical" evidence="1">
    <location>
        <begin position="289"/>
        <end position="311"/>
    </location>
</feature>
<reference evidence="5 6" key="1">
    <citation type="submission" date="2019-02" db="EMBL/GenBank/DDBJ databases">
        <authorList>
            <person name="Goldberg S.R."/>
            <person name="Haltli B.A."/>
            <person name="Correa H."/>
            <person name="Russell K.G."/>
        </authorList>
    </citation>
    <scope>NUCLEOTIDE SEQUENCE [LARGE SCALE GENOMIC DNA]</scope>
    <source>
        <strain evidence="5 6">JCM 16186</strain>
    </source>
</reference>
<evidence type="ECO:0000256" key="1">
    <source>
        <dbReference type="SAM" id="Phobius"/>
    </source>
</evidence>
<dbReference type="RefSeq" id="WP_155174597.1">
    <property type="nucleotide sequence ID" value="NZ_BAAAFL010000021.1"/>
</dbReference>
<evidence type="ECO:0000259" key="4">
    <source>
        <dbReference type="Pfam" id="PF07695"/>
    </source>
</evidence>
<dbReference type="Pfam" id="PF06580">
    <property type="entry name" value="His_kinase"/>
    <property type="match status" value="1"/>
</dbReference>
<feature type="transmembrane region" description="Helical" evidence="1">
    <location>
        <begin position="249"/>
        <end position="269"/>
    </location>
</feature>
<protein>
    <recommendedName>
        <fullName evidence="7">Signal transduction histidine kinase internal region domain-containing protein</fullName>
    </recommendedName>
</protein>
<organism evidence="5 6">
    <name type="scientific">Fulvivirga kasyanovii</name>
    <dbReference type="NCBI Taxonomy" id="396812"/>
    <lineage>
        <taxon>Bacteria</taxon>
        <taxon>Pseudomonadati</taxon>
        <taxon>Bacteroidota</taxon>
        <taxon>Cytophagia</taxon>
        <taxon>Cytophagales</taxon>
        <taxon>Fulvivirgaceae</taxon>
        <taxon>Fulvivirga</taxon>
    </lineage>
</organism>
<feature type="transmembrane region" description="Helical" evidence="1">
    <location>
        <begin position="219"/>
        <end position="243"/>
    </location>
</feature>
<dbReference type="PANTHER" id="PTHR34220">
    <property type="entry name" value="SENSOR HISTIDINE KINASE YPDA"/>
    <property type="match status" value="1"/>
</dbReference>
<dbReference type="Pfam" id="PF07695">
    <property type="entry name" value="7TMR-DISM_7TM"/>
    <property type="match status" value="1"/>
</dbReference>
<keyword evidence="1" id="KW-0812">Transmembrane</keyword>